<evidence type="ECO:0000256" key="13">
    <source>
        <dbReference type="PIRSR" id="PIRSR637770-1"/>
    </source>
</evidence>
<dbReference type="SUPFAM" id="SSF56112">
    <property type="entry name" value="Protein kinase-like (PK-like)"/>
    <property type="match status" value="1"/>
</dbReference>
<proteinExistence type="inferred from homology"/>
<feature type="region of interest" description="Disordered" evidence="17">
    <location>
        <begin position="300"/>
        <end position="326"/>
    </location>
</feature>
<evidence type="ECO:0000256" key="1">
    <source>
        <dbReference type="ARBA" id="ARBA00004123"/>
    </source>
</evidence>
<keyword evidence="5" id="KW-0597">Phosphoprotein</keyword>
<evidence type="ECO:0000256" key="17">
    <source>
        <dbReference type="SAM" id="MobiDB-lite"/>
    </source>
</evidence>
<keyword evidence="20" id="KW-1185">Reference proteome</keyword>
<dbReference type="GO" id="GO:0005737">
    <property type="term" value="C:cytoplasm"/>
    <property type="evidence" value="ECO:0007669"/>
    <property type="project" value="TreeGrafter"/>
</dbReference>
<comment type="similarity">
    <text evidence="2">Belongs to the protein kinase superfamily. CMGC Ser/Thr protein kinase family. CDC2/CDKX subfamily.</text>
</comment>
<dbReference type="GO" id="GO:0045944">
    <property type="term" value="P:positive regulation of transcription by RNA polymerase II"/>
    <property type="evidence" value="ECO:0007669"/>
    <property type="project" value="TreeGrafter"/>
</dbReference>
<dbReference type="PROSITE" id="PS00108">
    <property type="entry name" value="PROTEIN_KINASE_ST"/>
    <property type="match status" value="1"/>
</dbReference>
<keyword evidence="9" id="KW-0418">Kinase</keyword>
<comment type="caution">
    <text evidence="19">The sequence shown here is derived from an EMBL/GenBank/DDBJ whole genome shotgun (WGS) entry which is preliminary data.</text>
</comment>
<feature type="domain" description="Protein kinase" evidence="18">
    <location>
        <begin position="4"/>
        <end position="284"/>
    </location>
</feature>
<evidence type="ECO:0000256" key="15">
    <source>
        <dbReference type="PROSITE-ProRule" id="PRU10141"/>
    </source>
</evidence>
<dbReference type="PROSITE" id="PS50011">
    <property type="entry name" value="PROTEIN_KINASE_DOM"/>
    <property type="match status" value="1"/>
</dbReference>
<dbReference type="Gene3D" id="3.30.200.20">
    <property type="entry name" value="Phosphorylase Kinase, domain 1"/>
    <property type="match status" value="1"/>
</dbReference>
<dbReference type="FunFam" id="3.30.200.20:FF:000554">
    <property type="entry name" value="CMGC/CDK/CDK7 protein kinase"/>
    <property type="match status" value="1"/>
</dbReference>
<keyword evidence="10 14" id="KW-0067">ATP-binding</keyword>
<evidence type="ECO:0000256" key="6">
    <source>
        <dbReference type="ARBA" id="ARBA00022618"/>
    </source>
</evidence>
<evidence type="ECO:0000256" key="14">
    <source>
        <dbReference type="PIRSR" id="PIRSR637770-2"/>
    </source>
</evidence>
<dbReference type="PROSITE" id="PS00107">
    <property type="entry name" value="PROTEIN_KINASE_ATP"/>
    <property type="match status" value="1"/>
</dbReference>
<evidence type="ECO:0000256" key="7">
    <source>
        <dbReference type="ARBA" id="ARBA00022679"/>
    </source>
</evidence>
<evidence type="ECO:0000256" key="3">
    <source>
        <dbReference type="ARBA" id="ARBA00012409"/>
    </source>
</evidence>
<comment type="subcellular location">
    <subcellularLocation>
        <location evidence="1">Nucleus</location>
    </subcellularLocation>
</comment>
<dbReference type="Proteomes" id="UP001190700">
    <property type="component" value="Unassembled WGS sequence"/>
</dbReference>
<dbReference type="PANTHER" id="PTHR24056">
    <property type="entry name" value="CELL DIVISION PROTEIN KINASE"/>
    <property type="match status" value="1"/>
</dbReference>
<evidence type="ECO:0000256" key="8">
    <source>
        <dbReference type="ARBA" id="ARBA00022741"/>
    </source>
</evidence>
<dbReference type="InterPro" id="IPR000719">
    <property type="entry name" value="Prot_kinase_dom"/>
</dbReference>
<dbReference type="PANTHER" id="PTHR24056:SF0">
    <property type="entry name" value="CYCLIN-DEPENDENT KINASE 7"/>
    <property type="match status" value="1"/>
</dbReference>
<dbReference type="InterPro" id="IPR008271">
    <property type="entry name" value="Ser/Thr_kinase_AS"/>
</dbReference>
<keyword evidence="7" id="KW-0808">Transferase</keyword>
<evidence type="ECO:0000313" key="19">
    <source>
        <dbReference type="EMBL" id="KAK3272434.1"/>
    </source>
</evidence>
<evidence type="ECO:0000256" key="16">
    <source>
        <dbReference type="RuleBase" id="RU000304"/>
    </source>
</evidence>
<dbReference type="AlphaFoldDB" id="A0AAE0L5E0"/>
<dbReference type="FunFam" id="1.10.510.10:FF:000097">
    <property type="entry name" value="Putative cyclin-dependent kinase 7"/>
    <property type="match status" value="1"/>
</dbReference>
<protein>
    <recommendedName>
        <fullName evidence="3">[RNA-polymerase]-subunit kinase</fullName>
        <ecNumber evidence="3">2.7.11.23</ecNumber>
    </recommendedName>
</protein>
<keyword evidence="11" id="KW-0539">Nucleus</keyword>
<evidence type="ECO:0000256" key="2">
    <source>
        <dbReference type="ARBA" id="ARBA00006485"/>
    </source>
</evidence>
<dbReference type="Pfam" id="PF00069">
    <property type="entry name" value="Pkinase"/>
    <property type="match status" value="1"/>
</dbReference>
<feature type="region of interest" description="Disordered" evidence="17">
    <location>
        <begin position="432"/>
        <end position="476"/>
    </location>
</feature>
<name>A0AAE0L5E0_9CHLO</name>
<organism evidence="19 20">
    <name type="scientific">Cymbomonas tetramitiformis</name>
    <dbReference type="NCBI Taxonomy" id="36881"/>
    <lineage>
        <taxon>Eukaryota</taxon>
        <taxon>Viridiplantae</taxon>
        <taxon>Chlorophyta</taxon>
        <taxon>Pyramimonadophyceae</taxon>
        <taxon>Pyramimonadales</taxon>
        <taxon>Pyramimonadaceae</taxon>
        <taxon>Cymbomonas</taxon>
    </lineage>
</organism>
<dbReference type="InterPro" id="IPR050108">
    <property type="entry name" value="CDK"/>
</dbReference>
<keyword evidence="12" id="KW-0131">Cell cycle</keyword>
<accession>A0AAE0L5E0</accession>
<dbReference type="EMBL" id="LGRX02008969">
    <property type="protein sequence ID" value="KAK3272434.1"/>
    <property type="molecule type" value="Genomic_DNA"/>
</dbReference>
<keyword evidence="8 14" id="KW-0547">Nucleotide-binding</keyword>
<feature type="region of interest" description="Disordered" evidence="17">
    <location>
        <begin position="340"/>
        <end position="416"/>
    </location>
</feature>
<keyword evidence="6" id="KW-0132">Cell division</keyword>
<evidence type="ECO:0000256" key="12">
    <source>
        <dbReference type="ARBA" id="ARBA00023306"/>
    </source>
</evidence>
<dbReference type="InterPro" id="IPR017441">
    <property type="entry name" value="Protein_kinase_ATP_BS"/>
</dbReference>
<evidence type="ECO:0000313" key="20">
    <source>
        <dbReference type="Proteomes" id="UP001190700"/>
    </source>
</evidence>
<evidence type="ECO:0000256" key="11">
    <source>
        <dbReference type="ARBA" id="ARBA00023242"/>
    </source>
</evidence>
<feature type="active site" description="Proton acceptor" evidence="13">
    <location>
        <position position="126"/>
    </location>
</feature>
<evidence type="ECO:0000256" key="9">
    <source>
        <dbReference type="ARBA" id="ARBA00022777"/>
    </source>
</evidence>
<dbReference type="GO" id="GO:0051301">
    <property type="term" value="P:cell division"/>
    <property type="evidence" value="ECO:0007669"/>
    <property type="project" value="UniProtKB-KW"/>
</dbReference>
<dbReference type="EC" id="2.7.11.23" evidence="3"/>
<dbReference type="GO" id="GO:0005524">
    <property type="term" value="F:ATP binding"/>
    <property type="evidence" value="ECO:0007669"/>
    <property type="project" value="UniProtKB-UniRule"/>
</dbReference>
<dbReference type="SMART" id="SM00220">
    <property type="entry name" value="S_TKc"/>
    <property type="match status" value="1"/>
</dbReference>
<dbReference type="InterPro" id="IPR011009">
    <property type="entry name" value="Kinase-like_dom_sf"/>
</dbReference>
<dbReference type="GO" id="GO:0004693">
    <property type="term" value="F:cyclin-dependent protein serine/threonine kinase activity"/>
    <property type="evidence" value="ECO:0007669"/>
    <property type="project" value="TreeGrafter"/>
</dbReference>
<dbReference type="CDD" id="cd07841">
    <property type="entry name" value="STKc_CDK7"/>
    <property type="match status" value="1"/>
</dbReference>
<feature type="compositionally biased region" description="Polar residues" evidence="17">
    <location>
        <begin position="369"/>
        <end position="385"/>
    </location>
</feature>
<gene>
    <name evidence="19" type="ORF">CYMTET_19269</name>
</gene>
<dbReference type="GO" id="GO:0070985">
    <property type="term" value="C:transcription factor TFIIK complex"/>
    <property type="evidence" value="ECO:0007669"/>
    <property type="project" value="InterPro"/>
</dbReference>
<sequence>MDRYHKGEVLGQGTFGLVTKGIEKETGRICALKKIRLGKVKEGINGTALREIKCLKELHHEHVIQMIDVFGHKRNLYLVFEYMESDLEVIIKDRRYPLERAHVKAYLKMTLEAVAYCHKNWVLHRDLKPNNLLIGPDGNLKLADFGLARIYGSPDRRLTSQVFQEWYRAPELLYGAKHYAPSVDMWAVGCIFAEMMLRRPFFQGNSIFDQLGKVFAALGTPSEEQWPGMRSLPDFIEYVHTPPMDKRQIFTTASEDALNLLTRLLSFDPNRRITAEEALQHRYFKTSPMACPFQQLPRFSRGSEEPQLAQPAAPPMAAPRPSDSPDELRKLALRRSFPPREAAASAKLPPRAPSNSVAAAPATAPSKPIETTSGGSSNGVMTATPGSAMPMSMEGVSVTGTSSLMDSGHRPGLSSDDLGYLRKRKLMMDQAFDDAGQDVDRDDMFGDVDDSSPRRSGRSGQPGLDFGSFDPWDGAN</sequence>
<evidence type="ECO:0000256" key="10">
    <source>
        <dbReference type="ARBA" id="ARBA00022840"/>
    </source>
</evidence>
<dbReference type="Gene3D" id="1.10.510.10">
    <property type="entry name" value="Transferase(Phosphotransferase) domain 1"/>
    <property type="match status" value="1"/>
</dbReference>
<dbReference type="InterPro" id="IPR037770">
    <property type="entry name" value="CDK7"/>
</dbReference>
<dbReference type="GO" id="GO:0008353">
    <property type="term" value="F:RNA polymerase II CTD heptapeptide repeat kinase activity"/>
    <property type="evidence" value="ECO:0007669"/>
    <property type="project" value="UniProtKB-EC"/>
</dbReference>
<evidence type="ECO:0000256" key="5">
    <source>
        <dbReference type="ARBA" id="ARBA00022553"/>
    </source>
</evidence>
<keyword evidence="4 16" id="KW-0723">Serine/threonine-protein kinase</keyword>
<evidence type="ECO:0000259" key="18">
    <source>
        <dbReference type="PROSITE" id="PS50011"/>
    </source>
</evidence>
<feature type="binding site" evidence="14 15">
    <location>
        <position position="33"/>
    </location>
    <ligand>
        <name>ATP</name>
        <dbReference type="ChEBI" id="CHEBI:30616"/>
    </ligand>
</feature>
<feature type="binding site" evidence="14">
    <location>
        <begin position="10"/>
        <end position="18"/>
    </location>
    <ligand>
        <name>ATP</name>
        <dbReference type="ChEBI" id="CHEBI:30616"/>
    </ligand>
</feature>
<reference evidence="19 20" key="1">
    <citation type="journal article" date="2015" name="Genome Biol. Evol.">
        <title>Comparative Genomics of a Bacterivorous Green Alga Reveals Evolutionary Causalities and Consequences of Phago-Mixotrophic Mode of Nutrition.</title>
        <authorList>
            <person name="Burns J.A."/>
            <person name="Paasch A."/>
            <person name="Narechania A."/>
            <person name="Kim E."/>
        </authorList>
    </citation>
    <scope>NUCLEOTIDE SEQUENCE [LARGE SCALE GENOMIC DNA]</scope>
    <source>
        <strain evidence="19 20">PLY_AMNH</strain>
    </source>
</reference>
<evidence type="ECO:0000256" key="4">
    <source>
        <dbReference type="ARBA" id="ARBA00022527"/>
    </source>
</evidence>